<dbReference type="PANTHER" id="PTHR45398">
    <property type="match status" value="1"/>
</dbReference>
<dbReference type="Gene3D" id="3.30.559.10">
    <property type="entry name" value="Chloramphenicol acetyltransferase-like domain"/>
    <property type="match status" value="1"/>
</dbReference>
<feature type="domain" description="Condensation" evidence="1">
    <location>
        <begin position="3"/>
        <end position="340"/>
    </location>
</feature>
<gene>
    <name evidence="2" type="ORF">F4560_000049</name>
</gene>
<accession>A0A7W9HE37</accession>
<comment type="caution">
    <text evidence="2">The sequence shown here is derived from an EMBL/GenBank/DDBJ whole genome shotgun (WGS) entry which is preliminary data.</text>
</comment>
<protein>
    <recommendedName>
        <fullName evidence="1">Condensation domain-containing protein</fullName>
    </recommendedName>
</protein>
<organism evidence="2 3">
    <name type="scientific">Saccharothrix ecbatanensis</name>
    <dbReference type="NCBI Taxonomy" id="1105145"/>
    <lineage>
        <taxon>Bacteria</taxon>
        <taxon>Bacillati</taxon>
        <taxon>Actinomycetota</taxon>
        <taxon>Actinomycetes</taxon>
        <taxon>Pseudonocardiales</taxon>
        <taxon>Pseudonocardiaceae</taxon>
        <taxon>Saccharothrix</taxon>
    </lineage>
</organism>
<dbReference type="Pfam" id="PF00668">
    <property type="entry name" value="Condensation"/>
    <property type="match status" value="1"/>
</dbReference>
<dbReference type="GO" id="GO:0003824">
    <property type="term" value="F:catalytic activity"/>
    <property type="evidence" value="ECO:0007669"/>
    <property type="project" value="InterPro"/>
</dbReference>
<keyword evidence="3" id="KW-1185">Reference proteome</keyword>
<dbReference type="Proteomes" id="UP000552097">
    <property type="component" value="Unassembled WGS sequence"/>
</dbReference>
<proteinExistence type="predicted"/>
<dbReference type="InterPro" id="IPR023213">
    <property type="entry name" value="CAT-like_dom_sf"/>
</dbReference>
<sequence length="437" mass="48176">MLPNQRWFFEELYGTMVNPGRWTIGAIYRLTPGTTEHITRDAVSHVLAQHESLRVRFRRDDGEWRQWVAPPDAPFAFRVVDLSLVPPASRKTYIGRLAEQLGAAVNIDQGALIQFAYVDLGVSEPPRLIMIAHHLLLDAFSMRIIVKDLALALKSLRDGTPVRLPRGTAFSDCVAMLHRYGEQGLRQELEYWRSMSRQGAVRLPVDADQEPSEAIRLWDTTASEVELPAVSGTGAGEALDTVVLAAVAGAVTTWAGGPVWVRSVHHGRDLVSAGESSERVLPTRSMRTVGWFATAGLHLLPVQGNDDLSCYIRAISGAVNAPPNHGIGLSLLRWLPVDGDVDPAVADIWAKSGFMFNYMSVTRDQSYEGIARSDEPIGGYRDLMEPRLALHVRARAKPGRLSVFWDFDPTRRAGSTIERLSENAKTTLAAHSLDSVS</sequence>
<evidence type="ECO:0000313" key="3">
    <source>
        <dbReference type="Proteomes" id="UP000552097"/>
    </source>
</evidence>
<dbReference type="InterPro" id="IPR001242">
    <property type="entry name" value="Condensation_dom"/>
</dbReference>
<dbReference type="AlphaFoldDB" id="A0A7W9HE37"/>
<evidence type="ECO:0000313" key="2">
    <source>
        <dbReference type="EMBL" id="MBB5800281.1"/>
    </source>
</evidence>
<dbReference type="PANTHER" id="PTHR45398:SF1">
    <property type="entry name" value="ENZYME, PUTATIVE (JCVI)-RELATED"/>
    <property type="match status" value="1"/>
</dbReference>
<reference evidence="2 3" key="1">
    <citation type="submission" date="2020-08" db="EMBL/GenBank/DDBJ databases">
        <title>Sequencing the genomes of 1000 actinobacteria strains.</title>
        <authorList>
            <person name="Klenk H.-P."/>
        </authorList>
    </citation>
    <scope>NUCLEOTIDE SEQUENCE [LARGE SCALE GENOMIC DNA]</scope>
    <source>
        <strain evidence="2 3">DSM 45486</strain>
    </source>
</reference>
<dbReference type="RefSeq" id="WP_184914526.1">
    <property type="nucleotide sequence ID" value="NZ_JACHMO010000001.1"/>
</dbReference>
<dbReference type="Gene3D" id="3.30.559.30">
    <property type="entry name" value="Nonribosomal peptide synthetase, condensation domain"/>
    <property type="match status" value="1"/>
</dbReference>
<dbReference type="SUPFAM" id="SSF52777">
    <property type="entry name" value="CoA-dependent acyltransferases"/>
    <property type="match status" value="2"/>
</dbReference>
<evidence type="ECO:0000259" key="1">
    <source>
        <dbReference type="Pfam" id="PF00668"/>
    </source>
</evidence>
<dbReference type="GO" id="GO:0008610">
    <property type="term" value="P:lipid biosynthetic process"/>
    <property type="evidence" value="ECO:0007669"/>
    <property type="project" value="UniProtKB-ARBA"/>
</dbReference>
<dbReference type="EMBL" id="JACHMO010000001">
    <property type="protein sequence ID" value="MBB5800281.1"/>
    <property type="molecule type" value="Genomic_DNA"/>
</dbReference>
<name>A0A7W9HE37_9PSEU</name>